<dbReference type="PANTHER" id="PTHR11709:SF267">
    <property type="entry name" value="MULTI-COPPER OXIDASE TYPE I FAMILY PROTEIN-RELATED"/>
    <property type="match status" value="1"/>
</dbReference>
<dbReference type="PANTHER" id="PTHR11709">
    <property type="entry name" value="MULTI-COPPER OXIDASE"/>
    <property type="match status" value="1"/>
</dbReference>
<evidence type="ECO:0000259" key="5">
    <source>
        <dbReference type="Pfam" id="PF07731"/>
    </source>
</evidence>
<dbReference type="InterPro" id="IPR008972">
    <property type="entry name" value="Cupredoxin"/>
</dbReference>
<dbReference type="Pfam" id="PF00394">
    <property type="entry name" value="Cu-oxidase"/>
    <property type="match status" value="1"/>
</dbReference>
<dbReference type="InterPro" id="IPR011707">
    <property type="entry name" value="Cu-oxidase-like_N"/>
</dbReference>
<keyword evidence="3" id="KW-0732">Signal</keyword>
<evidence type="ECO:0000313" key="7">
    <source>
        <dbReference type="EMBL" id="KAL1190190.1"/>
    </source>
</evidence>
<accession>A0ABD0Z655</accession>
<dbReference type="InterPro" id="IPR001117">
    <property type="entry name" value="Cu-oxidase_2nd"/>
</dbReference>
<dbReference type="InterPro" id="IPR045087">
    <property type="entry name" value="Cu-oxidase_fam"/>
</dbReference>
<evidence type="ECO:0000313" key="8">
    <source>
        <dbReference type="Proteomes" id="UP001558713"/>
    </source>
</evidence>
<protein>
    <submittedName>
        <fullName evidence="7">L-ascorbate oxidase-like protein</fullName>
    </submittedName>
</protein>
<dbReference type="FunFam" id="2.60.40.420:FF:000012">
    <property type="entry name" value="Monocopper oxidase-like protein"/>
    <property type="match status" value="1"/>
</dbReference>
<evidence type="ECO:0000259" key="6">
    <source>
        <dbReference type="Pfam" id="PF07732"/>
    </source>
</evidence>
<dbReference type="AlphaFoldDB" id="A0ABD0Z655"/>
<dbReference type="CDD" id="cd13846">
    <property type="entry name" value="CuRO_1_AAO_like_1"/>
    <property type="match status" value="1"/>
</dbReference>
<name>A0ABD0Z655_CARAN</name>
<dbReference type="Pfam" id="PF07731">
    <property type="entry name" value="Cu-oxidase_2"/>
    <property type="match status" value="1"/>
</dbReference>
<dbReference type="SUPFAM" id="SSF49503">
    <property type="entry name" value="Cupredoxins"/>
    <property type="match status" value="3"/>
</dbReference>
<keyword evidence="2" id="KW-0325">Glycoprotein</keyword>
<evidence type="ECO:0000256" key="2">
    <source>
        <dbReference type="ARBA" id="ARBA00023180"/>
    </source>
</evidence>
<gene>
    <name evidence="7" type="ORF">V5N11_016585</name>
</gene>
<dbReference type="Gene3D" id="2.60.40.420">
    <property type="entry name" value="Cupredoxins - blue copper proteins"/>
    <property type="match status" value="3"/>
</dbReference>
<feature type="signal peptide" evidence="3">
    <location>
        <begin position="1"/>
        <end position="24"/>
    </location>
</feature>
<keyword evidence="8" id="KW-1185">Reference proteome</keyword>
<sequence length="549" mass="62059">MSWWINGGVWKMMTMAMIISFVQAENPYRFFDWKITYGTISPLGIPLRGILINGQYPGPEIYSVTNDNLIINVHNELDQPFLLSWNGVQLRKNSYQDGVYGTTCPIPPGKNYTYALQVKDQIGSFFYFPSLAVQKAAGGFGGFRILSRPGIPVPFPEPAGDCTFLIGDWFEDDHKYLKAVLDRGHKLPLPQGVLINGKGVSFSSSLTVHKGKTYRFRISNVGLQNTLNFEIDGHEMKLVEVEGTHTVQSIYTSLDIHVGQSYSVLVTMDQPDKDYPIIVSTKFAAKKLLVSSILHYSNSRHRLSSASVHVEPPADELDWSIKQARSIRTNLTASGPRPNPQGSYHYGRIKISRTVILGSSAALVKRKQRYAINGVSFVPADTPLKLADYFKINGVFKVGSIPDKPRRRGGMVMKTSVMGAQHRDFLEIVFQNREKIVQSYHLDGYSFWVVGMDKGRWSHASRREYNLRDAVSRSTTQVYPESWTAVYVALDNVGMWNLRSEYWARQYLGQQFYLRVYSSAHSLRDEYLLPKNALLCGRASDKHTPFITP</sequence>
<comment type="similarity">
    <text evidence="1">Belongs to the multicopper oxidase family.</text>
</comment>
<dbReference type="EMBL" id="JBANAX010000877">
    <property type="protein sequence ID" value="KAL1190190.1"/>
    <property type="molecule type" value="Genomic_DNA"/>
</dbReference>
<proteinExistence type="inferred from homology"/>
<dbReference type="FunFam" id="2.60.40.420:FF:000016">
    <property type="entry name" value="Monocopper oxidase-like protein"/>
    <property type="match status" value="1"/>
</dbReference>
<feature type="domain" description="Plastocyanin-like" evidence="6">
    <location>
        <begin position="35"/>
        <end position="148"/>
    </location>
</feature>
<feature type="chain" id="PRO_5044854207" evidence="3">
    <location>
        <begin position="25"/>
        <end position="549"/>
    </location>
</feature>
<evidence type="ECO:0000259" key="4">
    <source>
        <dbReference type="Pfam" id="PF00394"/>
    </source>
</evidence>
<feature type="domain" description="Plastocyanin-like" evidence="4">
    <location>
        <begin position="162"/>
        <end position="299"/>
    </location>
</feature>
<evidence type="ECO:0000256" key="1">
    <source>
        <dbReference type="ARBA" id="ARBA00010609"/>
    </source>
</evidence>
<organism evidence="7 8">
    <name type="scientific">Cardamine amara subsp. amara</name>
    <dbReference type="NCBI Taxonomy" id="228776"/>
    <lineage>
        <taxon>Eukaryota</taxon>
        <taxon>Viridiplantae</taxon>
        <taxon>Streptophyta</taxon>
        <taxon>Embryophyta</taxon>
        <taxon>Tracheophyta</taxon>
        <taxon>Spermatophyta</taxon>
        <taxon>Magnoliopsida</taxon>
        <taxon>eudicotyledons</taxon>
        <taxon>Gunneridae</taxon>
        <taxon>Pentapetalae</taxon>
        <taxon>rosids</taxon>
        <taxon>malvids</taxon>
        <taxon>Brassicales</taxon>
        <taxon>Brassicaceae</taxon>
        <taxon>Cardamineae</taxon>
        <taxon>Cardamine</taxon>
    </lineage>
</organism>
<dbReference type="InterPro" id="IPR011706">
    <property type="entry name" value="Cu-oxidase_C"/>
</dbReference>
<dbReference type="InterPro" id="IPR034273">
    <property type="entry name" value="CuRO_1_AAO-like"/>
</dbReference>
<dbReference type="Proteomes" id="UP001558713">
    <property type="component" value="Unassembled WGS sequence"/>
</dbReference>
<evidence type="ECO:0000256" key="3">
    <source>
        <dbReference type="SAM" id="SignalP"/>
    </source>
</evidence>
<reference evidence="7 8" key="1">
    <citation type="submission" date="2024-04" db="EMBL/GenBank/DDBJ databases">
        <title>Genome assembly C_amara_ONT_v2.</title>
        <authorList>
            <person name="Yant L."/>
            <person name="Moore C."/>
            <person name="Slenker M."/>
        </authorList>
    </citation>
    <scope>NUCLEOTIDE SEQUENCE [LARGE SCALE GENOMIC DNA]</scope>
    <source>
        <tissue evidence="7">Leaf</tissue>
    </source>
</reference>
<feature type="domain" description="Plastocyanin-like" evidence="5">
    <location>
        <begin position="381"/>
        <end position="519"/>
    </location>
</feature>
<comment type="caution">
    <text evidence="7">The sequence shown here is derived from an EMBL/GenBank/DDBJ whole genome shotgun (WGS) entry which is preliminary data.</text>
</comment>
<dbReference type="Pfam" id="PF07732">
    <property type="entry name" value="Cu-oxidase_3"/>
    <property type="match status" value="1"/>
</dbReference>